<feature type="region of interest" description="Disordered" evidence="1">
    <location>
        <begin position="78"/>
        <end position="134"/>
    </location>
</feature>
<dbReference type="AlphaFoldDB" id="A0A3D8Y609"/>
<keyword evidence="2" id="KW-1133">Transmembrane helix</keyword>
<dbReference type="EMBL" id="QNUL01000023">
    <property type="protein sequence ID" value="REA58089.1"/>
    <property type="molecule type" value="Genomic_DNA"/>
</dbReference>
<feature type="compositionally biased region" description="Polar residues" evidence="1">
    <location>
        <begin position="91"/>
        <end position="123"/>
    </location>
</feature>
<feature type="transmembrane region" description="Helical" evidence="2">
    <location>
        <begin position="45"/>
        <end position="62"/>
    </location>
</feature>
<protein>
    <submittedName>
        <fullName evidence="3">Uncharacterized protein</fullName>
    </submittedName>
</protein>
<accession>A0A3D8Y609</accession>
<evidence type="ECO:0000313" key="3">
    <source>
        <dbReference type="EMBL" id="REA58089.1"/>
    </source>
</evidence>
<dbReference type="RefSeq" id="WP_115833128.1">
    <property type="nucleotide sequence ID" value="NZ_QNUL01000023.1"/>
</dbReference>
<comment type="caution">
    <text evidence="3">The sequence shown here is derived from an EMBL/GenBank/DDBJ whole genome shotgun (WGS) entry which is preliminary data.</text>
</comment>
<evidence type="ECO:0000256" key="1">
    <source>
        <dbReference type="SAM" id="MobiDB-lite"/>
    </source>
</evidence>
<keyword evidence="2" id="KW-0472">Membrane</keyword>
<gene>
    <name evidence="3" type="ORF">DSL64_22155</name>
</gene>
<sequence>MNTPEENPDDQLGRHLRERFDDFAPEVDESVRRNIFGSSAGISTFYYWGAAIVIVLMGLLYVPENLKSGGHREKVFSLSEKKESVRGKGQDSVSSNDIRSKTENGQSVSTPTRSNFSANSNPEFPSKKMETGPVNPSLTVVQPVSRILVPENEQINKTGSGVPAAIFNESTTVETKSEELSKQTELHLLDGRDIFFEKINLTSVIGIPEVDSMTPSVKNYSTSPTEWIFSMAALPTFQIVHLNSLPELSYQNVKFAPALSARSISYKISAGIEKRKFQLLLSYGYLRNWNTYEIGSSRIKVDRQDDQGYTALPIGELHKIDEKLHLLGLSVRRTLLLPDNFAKLNRATLGAEYTRVWPTGQNMYWANAGIARQIVDTQHSRIQIGPYAQYSFSKRSVGAHTWKSQPYQVGLSVEVRFK</sequence>
<proteinExistence type="predicted"/>
<keyword evidence="4" id="KW-1185">Reference proteome</keyword>
<keyword evidence="2" id="KW-0812">Transmembrane</keyword>
<evidence type="ECO:0000313" key="4">
    <source>
        <dbReference type="Proteomes" id="UP000256373"/>
    </source>
</evidence>
<organism evidence="3 4">
    <name type="scientific">Dyadobacter luteus</name>
    <dbReference type="NCBI Taxonomy" id="2259619"/>
    <lineage>
        <taxon>Bacteria</taxon>
        <taxon>Pseudomonadati</taxon>
        <taxon>Bacteroidota</taxon>
        <taxon>Cytophagia</taxon>
        <taxon>Cytophagales</taxon>
        <taxon>Spirosomataceae</taxon>
        <taxon>Dyadobacter</taxon>
    </lineage>
</organism>
<name>A0A3D8Y609_9BACT</name>
<dbReference type="Proteomes" id="UP000256373">
    <property type="component" value="Unassembled WGS sequence"/>
</dbReference>
<evidence type="ECO:0000256" key="2">
    <source>
        <dbReference type="SAM" id="Phobius"/>
    </source>
</evidence>
<reference evidence="3 4" key="1">
    <citation type="submission" date="2018-07" db="EMBL/GenBank/DDBJ databases">
        <title>Dyadobacter roseus sp. nov., isolated from rose rhizosphere soil.</title>
        <authorList>
            <person name="Chen L."/>
        </authorList>
    </citation>
    <scope>NUCLEOTIDE SEQUENCE [LARGE SCALE GENOMIC DNA]</scope>
    <source>
        <strain evidence="3 4">RS19</strain>
    </source>
</reference>
<dbReference type="OrthoDB" id="942039at2"/>
<feature type="compositionally biased region" description="Basic and acidic residues" evidence="1">
    <location>
        <begin position="78"/>
        <end position="89"/>
    </location>
</feature>